<dbReference type="PANTHER" id="PTHR43596">
    <property type="entry name" value="ADP,ATP CARRIER PROTEIN"/>
    <property type="match status" value="1"/>
</dbReference>
<proteinExistence type="predicted"/>
<dbReference type="InterPro" id="IPR011701">
    <property type="entry name" value="MFS"/>
</dbReference>
<feature type="transmembrane region" description="Helical" evidence="4">
    <location>
        <begin position="317"/>
        <end position="345"/>
    </location>
</feature>
<keyword evidence="6" id="KW-1185">Reference proteome</keyword>
<dbReference type="Pfam" id="PF07690">
    <property type="entry name" value="MFS_1"/>
    <property type="match status" value="1"/>
</dbReference>
<accession>A0ABS1X056</accession>
<dbReference type="Proteomes" id="UP000661077">
    <property type="component" value="Unassembled WGS sequence"/>
</dbReference>
<evidence type="ECO:0000256" key="4">
    <source>
        <dbReference type="SAM" id="Phobius"/>
    </source>
</evidence>
<feature type="transmembrane region" description="Helical" evidence="4">
    <location>
        <begin position="92"/>
        <end position="114"/>
    </location>
</feature>
<feature type="transmembrane region" description="Helical" evidence="4">
    <location>
        <begin position="404"/>
        <end position="427"/>
    </location>
</feature>
<dbReference type="Gene3D" id="1.20.1250.20">
    <property type="entry name" value="MFS general substrate transporter like domains"/>
    <property type="match status" value="1"/>
</dbReference>
<dbReference type="EMBL" id="JAEVLS010000004">
    <property type="protein sequence ID" value="MBM0106610.1"/>
    <property type="molecule type" value="Genomic_DNA"/>
</dbReference>
<gene>
    <name evidence="5" type="ORF">JM946_17915</name>
</gene>
<dbReference type="SUPFAM" id="SSF103473">
    <property type="entry name" value="MFS general substrate transporter"/>
    <property type="match status" value="1"/>
</dbReference>
<evidence type="ECO:0000313" key="5">
    <source>
        <dbReference type="EMBL" id="MBM0106610.1"/>
    </source>
</evidence>
<reference evidence="5 6" key="1">
    <citation type="journal article" date="2021" name="Int. J. Syst. Evol. Microbiol.">
        <title>Steroidobacter gossypii sp. nov., isolated from soil of cotton cropping field.</title>
        <authorList>
            <person name="Huang R."/>
            <person name="Yang S."/>
            <person name="Zhen C."/>
            <person name="Liu W."/>
        </authorList>
    </citation>
    <scope>NUCLEOTIDE SEQUENCE [LARGE SCALE GENOMIC DNA]</scope>
    <source>
        <strain evidence="5 6">S1-65</strain>
    </source>
</reference>
<feature type="transmembrane region" description="Helical" evidence="4">
    <location>
        <begin position="126"/>
        <end position="145"/>
    </location>
</feature>
<dbReference type="InterPro" id="IPR036259">
    <property type="entry name" value="MFS_trans_sf"/>
</dbReference>
<organism evidence="5 6">
    <name type="scientific">Steroidobacter gossypii</name>
    <dbReference type="NCBI Taxonomy" id="2805490"/>
    <lineage>
        <taxon>Bacteria</taxon>
        <taxon>Pseudomonadati</taxon>
        <taxon>Pseudomonadota</taxon>
        <taxon>Gammaproteobacteria</taxon>
        <taxon>Steroidobacterales</taxon>
        <taxon>Steroidobacteraceae</taxon>
        <taxon>Steroidobacter</taxon>
    </lineage>
</organism>
<feature type="transmembrane region" description="Helical" evidence="4">
    <location>
        <begin position="157"/>
        <end position="176"/>
    </location>
</feature>
<keyword evidence="1 4" id="KW-0812">Transmembrane</keyword>
<feature type="transmembrane region" description="Helical" evidence="4">
    <location>
        <begin position="61"/>
        <end position="80"/>
    </location>
</feature>
<keyword evidence="3 4" id="KW-0472">Membrane</keyword>
<name>A0ABS1X056_9GAMM</name>
<protein>
    <submittedName>
        <fullName evidence="5">MFS transporter</fullName>
    </submittedName>
</protein>
<evidence type="ECO:0000256" key="1">
    <source>
        <dbReference type="ARBA" id="ARBA00022692"/>
    </source>
</evidence>
<feature type="transmembrane region" description="Helical" evidence="4">
    <location>
        <begin position="29"/>
        <end position="49"/>
    </location>
</feature>
<feature type="transmembrane region" description="Helical" evidence="4">
    <location>
        <begin position="188"/>
        <end position="207"/>
    </location>
</feature>
<evidence type="ECO:0000313" key="6">
    <source>
        <dbReference type="Proteomes" id="UP000661077"/>
    </source>
</evidence>
<sequence>MNATTAPCSRRLRLLQALFNLRREEIRPALIAALFFFCVLTALMLLRPARDALGMERGVEGIRWLFIGTAVLTLAVNPLFGWLVSRLQRLQFIAVTYGFFVLSLCGFWALLMFAPGAVGQRSGQVFYVWFSVFNLFVTMVFWALLADRFSSDQGKRLFPLISVGGTLGAICGPWLTSHLAEPLGTPNLLLVAGGFLLLALATARLLLRAASEQTTDMPAAVVVTPSETGAIGGSAWAGMRAVFRSRYLTGIAAYILLMSVLATFIYFSRLQMVAAVSDSMDARSAILGNIDMWTQVAVLILQLTLTGKIIERFGLGLALAILPAVTAIGFIGLAFYGSFVVLILLEATNRAVQRGLARPAREALFTVVSCEEKYKAKAFVDTFVYRAGDVAGAQTEGALGRLGLAMGGLVSVVVPLALVWVALGMWLGRAQKVRDHLIRSGAPGSESSP</sequence>
<feature type="transmembrane region" description="Helical" evidence="4">
    <location>
        <begin position="247"/>
        <end position="266"/>
    </location>
</feature>
<dbReference type="RefSeq" id="WP_203168726.1">
    <property type="nucleotide sequence ID" value="NZ_JAEVLS010000004.1"/>
</dbReference>
<dbReference type="PANTHER" id="PTHR43596:SF1">
    <property type="entry name" value="ADP,ATP CARRIER PROTEIN"/>
    <property type="match status" value="1"/>
</dbReference>
<feature type="transmembrane region" description="Helical" evidence="4">
    <location>
        <begin position="286"/>
        <end position="305"/>
    </location>
</feature>
<evidence type="ECO:0000256" key="3">
    <source>
        <dbReference type="ARBA" id="ARBA00023136"/>
    </source>
</evidence>
<evidence type="ECO:0000256" key="2">
    <source>
        <dbReference type="ARBA" id="ARBA00022989"/>
    </source>
</evidence>
<keyword evidence="2 4" id="KW-1133">Transmembrane helix</keyword>
<comment type="caution">
    <text evidence="5">The sequence shown here is derived from an EMBL/GenBank/DDBJ whole genome shotgun (WGS) entry which is preliminary data.</text>
</comment>